<feature type="domain" description="CMP/dCMP-type deaminase" evidence="4">
    <location>
        <begin position="458"/>
        <end position="572"/>
    </location>
</feature>
<feature type="compositionally biased region" description="Basic and acidic residues" evidence="3">
    <location>
        <begin position="449"/>
        <end position="458"/>
    </location>
</feature>
<feature type="compositionally biased region" description="Low complexity" evidence="3">
    <location>
        <begin position="487"/>
        <end position="500"/>
    </location>
</feature>
<feature type="compositionally biased region" description="Pro residues" evidence="3">
    <location>
        <begin position="477"/>
        <end position="486"/>
    </location>
</feature>
<dbReference type="InterPro" id="IPR016193">
    <property type="entry name" value="Cytidine_deaminase-like"/>
</dbReference>
<feature type="compositionally biased region" description="Low complexity" evidence="3">
    <location>
        <begin position="459"/>
        <end position="476"/>
    </location>
</feature>
<organism evidence="5 6">
    <name type="scientific">Raphidocelis subcapitata</name>
    <dbReference type="NCBI Taxonomy" id="307507"/>
    <lineage>
        <taxon>Eukaryota</taxon>
        <taxon>Viridiplantae</taxon>
        <taxon>Chlorophyta</taxon>
        <taxon>core chlorophytes</taxon>
        <taxon>Chlorophyceae</taxon>
        <taxon>CS clade</taxon>
        <taxon>Sphaeropleales</taxon>
        <taxon>Selenastraceae</taxon>
        <taxon>Raphidocelis</taxon>
    </lineage>
</organism>
<comment type="similarity">
    <text evidence="2">Belongs to the cytidine and deoxycytidylate deaminase family. ADAT3 subfamily.</text>
</comment>
<dbReference type="Gene3D" id="3.40.140.10">
    <property type="entry name" value="Cytidine Deaminase, domain 2"/>
    <property type="match status" value="2"/>
</dbReference>
<dbReference type="InParanoid" id="A0A2V0NLZ1"/>
<sequence>MAATGDWAYQPARRVAGRIPPTLQLVEALVANVEPQHAAPLVKTLARDLPLGALQHLKRVRRREGAAAHPAMMQLILHTVEYITSGEAAAAVPAAEGHGGGGGGEGGGEGGRGRGRKRTPAAPAGSGGGNGGGCAASTCTCFAAHHTHRHPTTHVVTQPPSCTGRCAACGGVAPAAATPAAAAAATAAAAAPADAIHCPTPEIAAAAALLPPRVAEALAVASAQLDVLAVPGVAPDNRDQWSEWNVYWPMPWKLPSGQPHQDGQTVCEADQAYFERHMARVLEASAAAGGANVCVIVDPASGEVIAEGADCGGQHPLRHAAMEAVTAAAERDLRLWPVNGFVHVGRQDDTSSHIANAIPPDSDGGGSDGGDSGSGEAQQAEQAQGQQQQGQQQQDEHALSGLKHCHSQADSLGAADGPAKRQRVNGAAATSSSSSQPANGHAPGGGDGADPRRQEQRQEQQQAEAEAQAAADADMPPAGPPPPQRRPPSAGASGADSDGAGSRGGSRGASRTPVPITNWANKPYLCNTYDAFLLREPCAMCGMALVHSRLARVVYAELNPQHGALGGAFRLQANRSLNHHYDVFHMPAGARGAAPAAGRGGGRGGGGGAQQ</sequence>
<evidence type="ECO:0000256" key="2">
    <source>
        <dbReference type="ARBA" id="ARBA00038160"/>
    </source>
</evidence>
<dbReference type="EMBL" id="BDRX01000005">
    <property type="protein sequence ID" value="GBF88464.1"/>
    <property type="molecule type" value="Genomic_DNA"/>
</dbReference>
<feature type="compositionally biased region" description="Gly residues" evidence="3">
    <location>
        <begin position="598"/>
        <end position="611"/>
    </location>
</feature>
<evidence type="ECO:0000313" key="6">
    <source>
        <dbReference type="Proteomes" id="UP000247498"/>
    </source>
</evidence>
<keyword evidence="6" id="KW-1185">Reference proteome</keyword>
<evidence type="ECO:0000259" key="4">
    <source>
        <dbReference type="PROSITE" id="PS51747"/>
    </source>
</evidence>
<evidence type="ECO:0000256" key="1">
    <source>
        <dbReference type="ARBA" id="ARBA00022694"/>
    </source>
</evidence>
<dbReference type="InterPro" id="IPR002125">
    <property type="entry name" value="CMP_dCMP_dom"/>
</dbReference>
<feature type="compositionally biased region" description="Gly residues" evidence="3">
    <location>
        <begin position="363"/>
        <end position="373"/>
    </location>
</feature>
<name>A0A2V0NLZ1_9CHLO</name>
<keyword evidence="1" id="KW-0819">tRNA processing</keyword>
<comment type="caution">
    <text evidence="5">The sequence shown here is derived from an EMBL/GenBank/DDBJ whole genome shotgun (WGS) entry which is preliminary data.</text>
</comment>
<feature type="region of interest" description="Disordered" evidence="3">
    <location>
        <begin position="592"/>
        <end position="611"/>
    </location>
</feature>
<dbReference type="GO" id="GO:0005634">
    <property type="term" value="C:nucleus"/>
    <property type="evidence" value="ECO:0007669"/>
    <property type="project" value="TreeGrafter"/>
</dbReference>
<dbReference type="Proteomes" id="UP000247498">
    <property type="component" value="Unassembled WGS sequence"/>
</dbReference>
<feature type="compositionally biased region" description="Gly residues" evidence="3">
    <location>
        <begin position="97"/>
        <end position="110"/>
    </location>
</feature>
<dbReference type="AlphaFoldDB" id="A0A2V0NLZ1"/>
<dbReference type="PROSITE" id="PS51747">
    <property type="entry name" value="CYT_DCMP_DEAMINASES_2"/>
    <property type="match status" value="1"/>
</dbReference>
<dbReference type="GO" id="GO:0005737">
    <property type="term" value="C:cytoplasm"/>
    <property type="evidence" value="ECO:0007669"/>
    <property type="project" value="TreeGrafter"/>
</dbReference>
<dbReference type="GO" id="GO:0052717">
    <property type="term" value="F:tRNA-specific adenosine-34 deaminase activity"/>
    <property type="evidence" value="ECO:0007669"/>
    <property type="project" value="TreeGrafter"/>
</dbReference>
<accession>A0A2V0NLZ1</accession>
<feature type="region of interest" description="Disordered" evidence="3">
    <location>
        <begin position="93"/>
        <end position="131"/>
    </location>
</feature>
<dbReference type="OrthoDB" id="3180714at2759"/>
<evidence type="ECO:0000256" key="3">
    <source>
        <dbReference type="SAM" id="MobiDB-lite"/>
    </source>
</evidence>
<feature type="region of interest" description="Disordered" evidence="3">
    <location>
        <begin position="350"/>
        <end position="517"/>
    </location>
</feature>
<feature type="compositionally biased region" description="Low complexity" evidence="3">
    <location>
        <begin position="374"/>
        <end position="393"/>
    </location>
</feature>
<dbReference type="PANTHER" id="PTHR11079:SF156">
    <property type="entry name" value="INACTIVE TRNA-SPECIFIC ADENOSINE DEAMINASE-LIKE PROTEIN 3-RELATED"/>
    <property type="match status" value="1"/>
</dbReference>
<reference evidence="5 6" key="1">
    <citation type="journal article" date="2018" name="Sci. Rep.">
        <title>Raphidocelis subcapitata (=Pseudokirchneriella subcapitata) provides an insight into genome evolution and environmental adaptations in the Sphaeropleales.</title>
        <authorList>
            <person name="Suzuki S."/>
            <person name="Yamaguchi H."/>
            <person name="Nakajima N."/>
            <person name="Kawachi M."/>
        </authorList>
    </citation>
    <scope>NUCLEOTIDE SEQUENCE [LARGE SCALE GENOMIC DNA]</scope>
    <source>
        <strain evidence="5 6">NIES-35</strain>
    </source>
</reference>
<dbReference type="STRING" id="307507.A0A2V0NLZ1"/>
<dbReference type="GO" id="GO:0008033">
    <property type="term" value="P:tRNA processing"/>
    <property type="evidence" value="ECO:0007669"/>
    <property type="project" value="UniProtKB-KW"/>
</dbReference>
<protein>
    <recommendedName>
        <fullName evidence="4">CMP/dCMP-type deaminase domain-containing protein</fullName>
    </recommendedName>
</protein>
<proteinExistence type="inferred from homology"/>
<gene>
    <name evidence="5" type="ORF">Rsub_01177</name>
</gene>
<dbReference type="SUPFAM" id="SSF53927">
    <property type="entry name" value="Cytidine deaminase-like"/>
    <property type="match status" value="1"/>
</dbReference>
<dbReference type="PANTHER" id="PTHR11079">
    <property type="entry name" value="CYTOSINE DEAMINASE FAMILY MEMBER"/>
    <property type="match status" value="1"/>
</dbReference>
<evidence type="ECO:0000313" key="5">
    <source>
        <dbReference type="EMBL" id="GBF88464.1"/>
    </source>
</evidence>